<proteinExistence type="predicted"/>
<gene>
    <name evidence="2" type="ORF">MBOU_34720</name>
</gene>
<dbReference type="Proteomes" id="UP000465360">
    <property type="component" value="Unassembled WGS sequence"/>
</dbReference>
<sequence>MTRLAFEARDSNWNRSVAEWDVEEIATVTGIDIAPVQLSELEMQFREALKTHITRAARMCGRDRKRIHGGGTRAASCGPDGNVRRWRMRPLVQVQASVWTEPDFLLSRSDAQDLDVAVYLDGRKSHASPENNRTADDAVKRDGCEETANVSGRSHGTMFKPSPPTKMKAGAPDLVHQQVQNTASEVVQDVRLKTLWQNPIDILIEYVSHPQAEVWPQGAFATVIGLVNPPGKHGTQPPVQTQATDLTKALRSCLAGTLPASDPKGAVSSSPEPDETV</sequence>
<dbReference type="AlphaFoldDB" id="A0A7I9YRW5"/>
<accession>A0A7I9YRW5</accession>
<reference evidence="2 3" key="1">
    <citation type="journal article" date="2019" name="Emerg. Microbes Infect.">
        <title>Comprehensive subspecies identification of 175 nontuberculous mycobacteria species based on 7547 genomic profiles.</title>
        <authorList>
            <person name="Matsumoto Y."/>
            <person name="Kinjo T."/>
            <person name="Motooka D."/>
            <person name="Nabeya D."/>
            <person name="Jung N."/>
            <person name="Uechi K."/>
            <person name="Horii T."/>
            <person name="Iida T."/>
            <person name="Fujita J."/>
            <person name="Nakamura S."/>
        </authorList>
    </citation>
    <scope>NUCLEOTIDE SEQUENCE [LARGE SCALE GENOMIC DNA]</scope>
    <source>
        <strain evidence="2 3">JCM 30725</strain>
    </source>
</reference>
<comment type="caution">
    <text evidence="2">The sequence shown here is derived from an EMBL/GenBank/DDBJ whole genome shotgun (WGS) entry which is preliminary data.</text>
</comment>
<organism evidence="2 3">
    <name type="scientific">Mycobacterium bourgelatii</name>
    <dbReference type="NCBI Taxonomy" id="1273442"/>
    <lineage>
        <taxon>Bacteria</taxon>
        <taxon>Bacillati</taxon>
        <taxon>Actinomycetota</taxon>
        <taxon>Actinomycetes</taxon>
        <taxon>Mycobacteriales</taxon>
        <taxon>Mycobacteriaceae</taxon>
        <taxon>Mycobacterium</taxon>
    </lineage>
</organism>
<dbReference type="RefSeq" id="WP_163714535.1">
    <property type="nucleotide sequence ID" value="NZ_BLKZ01000001.1"/>
</dbReference>
<evidence type="ECO:0000313" key="3">
    <source>
        <dbReference type="Proteomes" id="UP000465360"/>
    </source>
</evidence>
<keyword evidence="3" id="KW-1185">Reference proteome</keyword>
<protein>
    <submittedName>
        <fullName evidence="2">Uncharacterized protein</fullName>
    </submittedName>
</protein>
<feature type="region of interest" description="Disordered" evidence="1">
    <location>
        <begin position="255"/>
        <end position="277"/>
    </location>
</feature>
<feature type="region of interest" description="Disordered" evidence="1">
    <location>
        <begin position="147"/>
        <end position="169"/>
    </location>
</feature>
<name>A0A7I9YRW5_MYCBU</name>
<dbReference type="EMBL" id="BLKZ01000001">
    <property type="protein sequence ID" value="GFG91430.1"/>
    <property type="molecule type" value="Genomic_DNA"/>
</dbReference>
<evidence type="ECO:0000313" key="2">
    <source>
        <dbReference type="EMBL" id="GFG91430.1"/>
    </source>
</evidence>
<evidence type="ECO:0000256" key="1">
    <source>
        <dbReference type="SAM" id="MobiDB-lite"/>
    </source>
</evidence>